<evidence type="ECO:0000259" key="21">
    <source>
        <dbReference type="PROSITE" id="PS50113"/>
    </source>
</evidence>
<feature type="domain" description="Response regulatory" evidence="19">
    <location>
        <begin position="768"/>
        <end position="881"/>
    </location>
</feature>
<evidence type="ECO:0000259" key="18">
    <source>
        <dbReference type="PROSITE" id="PS50109"/>
    </source>
</evidence>
<dbReference type="AlphaFoldDB" id="Q8DKI3"/>
<dbReference type="SMART" id="SM00388">
    <property type="entry name" value="HisKA"/>
    <property type="match status" value="1"/>
</dbReference>
<keyword evidence="10" id="KW-0418">Kinase</keyword>
<gene>
    <name evidence="22" type="ordered locus">tll0876</name>
</gene>
<evidence type="ECO:0000256" key="4">
    <source>
        <dbReference type="ARBA" id="ARBA00012438"/>
    </source>
</evidence>
<dbReference type="GO" id="GO:0005886">
    <property type="term" value="C:plasma membrane"/>
    <property type="evidence" value="ECO:0007669"/>
    <property type="project" value="UniProtKB-SubCell"/>
</dbReference>
<keyword evidence="9" id="KW-0547">Nucleotide-binding</keyword>
<feature type="transmembrane region" description="Helical" evidence="17">
    <location>
        <begin position="323"/>
        <end position="342"/>
    </location>
</feature>
<keyword evidence="5" id="KW-1003">Cell membrane</keyword>
<dbReference type="PATRIC" id="fig|197221.4.peg.922"/>
<dbReference type="Proteomes" id="UP000000440">
    <property type="component" value="Chromosome"/>
</dbReference>
<dbReference type="eggNOG" id="COG0745">
    <property type="taxonomic scope" value="Bacteria"/>
</dbReference>
<evidence type="ECO:0000256" key="13">
    <source>
        <dbReference type="ARBA" id="ARBA00023012"/>
    </source>
</evidence>
<dbReference type="PRINTS" id="PR00344">
    <property type="entry name" value="BCTRLSENSOR"/>
</dbReference>
<dbReference type="InterPro" id="IPR035965">
    <property type="entry name" value="PAS-like_dom_sf"/>
</dbReference>
<comment type="catalytic activity">
    <reaction evidence="1">
        <text>ATP + protein L-histidine = ADP + protein N-phospho-L-histidine.</text>
        <dbReference type="EC" id="2.7.13.3"/>
    </reaction>
</comment>
<dbReference type="InterPro" id="IPR011006">
    <property type="entry name" value="CheY-like_superfamily"/>
</dbReference>
<dbReference type="EMBL" id="BA000039">
    <property type="protein sequence ID" value="BAC08428.1"/>
    <property type="molecule type" value="Genomic_DNA"/>
</dbReference>
<dbReference type="PROSITE" id="PS50109">
    <property type="entry name" value="HIS_KIN"/>
    <property type="match status" value="1"/>
</dbReference>
<dbReference type="Gene3D" id="1.10.287.130">
    <property type="match status" value="1"/>
</dbReference>
<feature type="domain" description="Response regulatory" evidence="19">
    <location>
        <begin position="909"/>
        <end position="1028"/>
    </location>
</feature>
<feature type="domain" description="PAC" evidence="21">
    <location>
        <begin position="431"/>
        <end position="482"/>
    </location>
</feature>
<dbReference type="SMART" id="SM00387">
    <property type="entry name" value="HATPase_c"/>
    <property type="match status" value="1"/>
</dbReference>
<reference evidence="22 23" key="1">
    <citation type="journal article" date="2002" name="DNA Res.">
        <title>Complete genome structure of the thermophilic cyanobacterium Thermosynechococcus elongatus BP-1.</title>
        <authorList>
            <person name="Nakamura Y."/>
            <person name="Kaneko T."/>
            <person name="Sato S."/>
            <person name="Ikeuchi M."/>
            <person name="Katoh H."/>
            <person name="Sasamoto S."/>
            <person name="Watanabe A."/>
            <person name="Iriguchi M."/>
            <person name="Kawashima K."/>
            <person name="Kimura T."/>
            <person name="Kishida Y."/>
            <person name="Kiyokawa C."/>
            <person name="Kohara M."/>
            <person name="Matsumoto M."/>
            <person name="Matsuno A."/>
            <person name="Nakazaki N."/>
            <person name="Shimpo S."/>
            <person name="Sugimoto M."/>
            <person name="Takeuchi C."/>
            <person name="Yamada M."/>
            <person name="Tabata S."/>
        </authorList>
    </citation>
    <scope>NUCLEOTIDE SEQUENCE [LARGE SCALE GENOMIC DNA]</scope>
    <source>
        <strain evidence="23">IAM M-273 / NIES-2133 / BP-1</strain>
    </source>
</reference>
<dbReference type="Gene3D" id="3.30.565.10">
    <property type="entry name" value="Histidine kinase-like ATPase, C-terminal domain"/>
    <property type="match status" value="1"/>
</dbReference>
<evidence type="ECO:0000256" key="11">
    <source>
        <dbReference type="ARBA" id="ARBA00022840"/>
    </source>
</evidence>
<evidence type="ECO:0000256" key="7">
    <source>
        <dbReference type="ARBA" id="ARBA00022679"/>
    </source>
</evidence>
<dbReference type="CDD" id="cd18773">
    <property type="entry name" value="PDC1_HK_sensor"/>
    <property type="match status" value="1"/>
</dbReference>
<dbReference type="InterPro" id="IPR005467">
    <property type="entry name" value="His_kinase_dom"/>
</dbReference>
<dbReference type="InterPro" id="IPR013655">
    <property type="entry name" value="PAS_fold_3"/>
</dbReference>
<keyword evidence="23" id="KW-1185">Reference proteome</keyword>
<dbReference type="Pfam" id="PF08447">
    <property type="entry name" value="PAS_3"/>
    <property type="match status" value="1"/>
</dbReference>
<dbReference type="InterPro" id="IPR036890">
    <property type="entry name" value="HATPase_C_sf"/>
</dbReference>
<feature type="modified residue" description="4-aspartylphosphate" evidence="16">
    <location>
        <position position="818"/>
    </location>
</feature>
<dbReference type="CDD" id="cd16922">
    <property type="entry name" value="HATPase_EvgS-ArcB-TorS-like"/>
    <property type="match status" value="1"/>
</dbReference>
<dbReference type="SUPFAM" id="SSF103190">
    <property type="entry name" value="Sensory domain-like"/>
    <property type="match status" value="2"/>
</dbReference>
<dbReference type="SMART" id="SM00091">
    <property type="entry name" value="PAS"/>
    <property type="match status" value="1"/>
</dbReference>
<evidence type="ECO:0000256" key="17">
    <source>
        <dbReference type="SAM" id="Phobius"/>
    </source>
</evidence>
<dbReference type="Gene3D" id="3.30.450.20">
    <property type="entry name" value="PAS domain"/>
    <property type="match status" value="3"/>
</dbReference>
<dbReference type="eggNOG" id="COG2202">
    <property type="taxonomic scope" value="Bacteria"/>
</dbReference>
<evidence type="ECO:0000256" key="2">
    <source>
        <dbReference type="ARBA" id="ARBA00004651"/>
    </source>
</evidence>
<keyword evidence="12 17" id="KW-1133">Transmembrane helix</keyword>
<evidence type="ECO:0000259" key="20">
    <source>
        <dbReference type="PROSITE" id="PS50112"/>
    </source>
</evidence>
<keyword evidence="13" id="KW-0902">Two-component regulatory system</keyword>
<feature type="domain" description="Histidine kinase" evidence="18">
    <location>
        <begin position="500"/>
        <end position="728"/>
    </location>
</feature>
<dbReference type="EnsemblBacteria" id="BAC08428">
    <property type="protein sequence ID" value="BAC08428"/>
    <property type="gene ID" value="BAC08428"/>
</dbReference>
<dbReference type="NCBIfam" id="TIGR00229">
    <property type="entry name" value="sensory_box"/>
    <property type="match status" value="1"/>
</dbReference>
<dbReference type="Gene3D" id="3.40.50.2300">
    <property type="match status" value="2"/>
</dbReference>
<evidence type="ECO:0000256" key="8">
    <source>
        <dbReference type="ARBA" id="ARBA00022692"/>
    </source>
</evidence>
<evidence type="ECO:0000256" key="9">
    <source>
        <dbReference type="ARBA" id="ARBA00022741"/>
    </source>
</evidence>
<dbReference type="InterPro" id="IPR048760">
    <property type="entry name" value="VP0354-like_sensor_dom"/>
</dbReference>
<dbReference type="Pfam" id="PF21623">
    <property type="entry name" value="HK_sensor_dom_bact"/>
    <property type="match status" value="1"/>
</dbReference>
<dbReference type="SMART" id="SM00448">
    <property type="entry name" value="REC"/>
    <property type="match status" value="2"/>
</dbReference>
<evidence type="ECO:0000256" key="15">
    <source>
        <dbReference type="ARBA" id="ARBA00074306"/>
    </source>
</evidence>
<dbReference type="Pfam" id="PF00512">
    <property type="entry name" value="HisKA"/>
    <property type="match status" value="1"/>
</dbReference>
<dbReference type="KEGG" id="tel:tll0876"/>
<dbReference type="eggNOG" id="COG2205">
    <property type="taxonomic scope" value="Bacteria"/>
</dbReference>
<evidence type="ECO:0000256" key="1">
    <source>
        <dbReference type="ARBA" id="ARBA00000085"/>
    </source>
</evidence>
<feature type="domain" description="PAS" evidence="20">
    <location>
        <begin position="358"/>
        <end position="419"/>
    </location>
</feature>
<sequence length="1035" mass="117052">MRIFMFRFPLLSFIQLFLPTTAVIAALLTPLYVGQRQALFKDFRVGQEGKLEEIQLTIANDIDDAVTDPKGLGSFHLWHELIDSPSQGELAEEVQELVDQWHRLKEHYDQLYVLDTRGRIRFQWTSTPQSDPPSTVKAINSYWPILRELTPDQVFVSPVEVTATKSSGLPFPVLYIGVPLYHQSAPKGVLVVRYQLNHLFNNLLSRCNIQMGWCLVADDQGYWLLGEDIREQWGFDFPERRQFTVRHQYPLLWQQMQHQLRGGLFGPDGLFVFQSFSLLQENWISAERSAHSSRRQSNVRWWLIGFLPSSALEQYLDHLNRDFLVSFTALCILAAVAVLLITRDRQRKRSLQKLLETSNARFRSVSEMAPVGIFTLDAQGQPTFLNQRLLQLLQVHNLEEAQQQWIERLHPEDRDRVLKAWAACQQKRVPFHERFRIVHNDSSSHWINARIIPLQESSATDSFVGTWEDISQMMQQQELLEVARQAAEEASRAKSEFLATMSHEIRTPMNAIIGLTGLLLDTPLNPQQQEFVNTIRLSGDALLGVINDILDFSKIESGKLELESYPFNLRTCVEEVLDLLASRAAEREVELAAHIDSGVPCAVIGDMGRLRQVLVNLIGNAIKFTQKGNVTLYVKAKPMPMSQYEFMPSYYSYLFAIQDTGIGISAAGMNRLFKPFSQVDASTTRQYGGTGLGLVICQRLVERMGGQIWVESKKTGESLVVGGTPLAVYESIPIAESGSVFYFTARFLLNPNPAPEPTDDTCYLENRRVLIVDDNATNRQILALQIKKWKMQPLVAESGPSALALLQQQGWVDLAILDLQMPEMDGVTLARQIRAAYGELPLILLTSLGNTLTESEKALFSSLISKPVKQSTLYNALNSLFCEKQKTVSPKPAAAPSFEHLKAELPPLRILVAEDNKVNQMVALRILEKLGYRGDIAANGLEVLDAVQRQPYDVILMDMQMPEMDGITATREVTQLFQGLKKPRPRIIAMTANAMESDRQLCLDAGMDDYVSKPIRLEELVRALRQCQPLQTPTT</sequence>
<dbReference type="FunFam" id="1.10.287.130:FF:000003">
    <property type="entry name" value="Histidine kinase"/>
    <property type="match status" value="1"/>
</dbReference>
<dbReference type="InterPro" id="IPR036097">
    <property type="entry name" value="HisK_dim/P_sf"/>
</dbReference>
<evidence type="ECO:0000256" key="14">
    <source>
        <dbReference type="ARBA" id="ARBA00023136"/>
    </source>
</evidence>
<dbReference type="InterPro" id="IPR000014">
    <property type="entry name" value="PAS"/>
</dbReference>
<evidence type="ECO:0000256" key="10">
    <source>
        <dbReference type="ARBA" id="ARBA00022777"/>
    </source>
</evidence>
<protein>
    <recommendedName>
        <fullName evidence="15">Circadian input-output histidine kinase CikA</fullName>
        <ecNumber evidence="4">2.7.13.3</ecNumber>
    </recommendedName>
</protein>
<proteinExistence type="inferred from homology"/>
<evidence type="ECO:0000256" key="16">
    <source>
        <dbReference type="PROSITE-ProRule" id="PRU00169"/>
    </source>
</evidence>
<dbReference type="PANTHER" id="PTHR45339">
    <property type="entry name" value="HYBRID SIGNAL TRANSDUCTION HISTIDINE KINASE J"/>
    <property type="match status" value="1"/>
</dbReference>
<dbReference type="SUPFAM" id="SSF52172">
    <property type="entry name" value="CheY-like"/>
    <property type="match status" value="2"/>
</dbReference>
<keyword evidence="8 17" id="KW-0812">Transmembrane</keyword>
<feature type="modified residue" description="4-aspartylphosphate" evidence="16">
    <location>
        <position position="958"/>
    </location>
</feature>
<dbReference type="InterPro" id="IPR001789">
    <property type="entry name" value="Sig_transdc_resp-reg_receiver"/>
</dbReference>
<evidence type="ECO:0000256" key="5">
    <source>
        <dbReference type="ARBA" id="ARBA00022475"/>
    </source>
</evidence>
<dbReference type="SUPFAM" id="SSF47384">
    <property type="entry name" value="Homodimeric domain of signal transducing histidine kinase"/>
    <property type="match status" value="1"/>
</dbReference>
<dbReference type="FunFam" id="3.30.565.10:FF:000010">
    <property type="entry name" value="Sensor histidine kinase RcsC"/>
    <property type="match status" value="1"/>
</dbReference>
<dbReference type="PANTHER" id="PTHR45339:SF1">
    <property type="entry name" value="HYBRID SIGNAL TRANSDUCTION HISTIDINE KINASE J"/>
    <property type="match status" value="1"/>
</dbReference>
<dbReference type="SUPFAM" id="SSF55785">
    <property type="entry name" value="PYP-like sensor domain (PAS domain)"/>
    <property type="match status" value="1"/>
</dbReference>
<dbReference type="CDD" id="cd00130">
    <property type="entry name" value="PAS"/>
    <property type="match status" value="1"/>
</dbReference>
<dbReference type="SUPFAM" id="SSF55874">
    <property type="entry name" value="ATPase domain of HSP90 chaperone/DNA topoisomerase II/histidine kinase"/>
    <property type="match status" value="1"/>
</dbReference>
<dbReference type="InterPro" id="IPR004358">
    <property type="entry name" value="Sig_transdc_His_kin-like_C"/>
</dbReference>
<evidence type="ECO:0000256" key="12">
    <source>
        <dbReference type="ARBA" id="ARBA00022989"/>
    </source>
</evidence>
<dbReference type="CDD" id="cd00082">
    <property type="entry name" value="HisKA"/>
    <property type="match status" value="1"/>
</dbReference>
<comment type="similarity">
    <text evidence="3">In the N-terminal section; belongs to the phytochrome family.</text>
</comment>
<dbReference type="GO" id="GO:0005524">
    <property type="term" value="F:ATP binding"/>
    <property type="evidence" value="ECO:0007669"/>
    <property type="project" value="UniProtKB-KW"/>
</dbReference>
<dbReference type="CDD" id="cd17546">
    <property type="entry name" value="REC_hyHK_CKI1_RcsC-like"/>
    <property type="match status" value="1"/>
</dbReference>
<evidence type="ECO:0000256" key="3">
    <source>
        <dbReference type="ARBA" id="ARBA00006402"/>
    </source>
</evidence>
<dbReference type="Pfam" id="PF02518">
    <property type="entry name" value="HATPase_c"/>
    <property type="match status" value="1"/>
</dbReference>
<keyword evidence="11" id="KW-0067">ATP-binding</keyword>
<organism evidence="22 23">
    <name type="scientific">Thermosynechococcus vestitus (strain NIES-2133 / IAM M-273 / BP-1)</name>
    <dbReference type="NCBI Taxonomy" id="197221"/>
    <lineage>
        <taxon>Bacteria</taxon>
        <taxon>Bacillati</taxon>
        <taxon>Cyanobacteriota</taxon>
        <taxon>Cyanophyceae</taxon>
        <taxon>Acaryochloridales</taxon>
        <taxon>Thermosynechococcaceae</taxon>
        <taxon>Thermosynechococcus</taxon>
    </lineage>
</organism>
<dbReference type="CDD" id="cd00156">
    <property type="entry name" value="REC"/>
    <property type="match status" value="1"/>
</dbReference>
<dbReference type="PROSITE" id="PS50110">
    <property type="entry name" value="RESPONSE_REGULATORY"/>
    <property type="match status" value="2"/>
</dbReference>
<dbReference type="InterPro" id="IPR003661">
    <property type="entry name" value="HisK_dim/P_dom"/>
</dbReference>
<keyword evidence="6 16" id="KW-0597">Phosphoprotein</keyword>
<evidence type="ECO:0000259" key="19">
    <source>
        <dbReference type="PROSITE" id="PS50110"/>
    </source>
</evidence>
<keyword evidence="14 17" id="KW-0472">Membrane</keyword>
<dbReference type="Pfam" id="PF00072">
    <property type="entry name" value="Response_reg"/>
    <property type="match status" value="2"/>
</dbReference>
<dbReference type="InterPro" id="IPR003594">
    <property type="entry name" value="HATPase_dom"/>
</dbReference>
<evidence type="ECO:0000256" key="6">
    <source>
        <dbReference type="ARBA" id="ARBA00022553"/>
    </source>
</evidence>
<keyword evidence="7" id="KW-0808">Transferase</keyword>
<dbReference type="PROSITE" id="PS50112">
    <property type="entry name" value="PAS"/>
    <property type="match status" value="1"/>
</dbReference>
<evidence type="ECO:0000313" key="23">
    <source>
        <dbReference type="Proteomes" id="UP000000440"/>
    </source>
</evidence>
<dbReference type="eggNOG" id="COG4191">
    <property type="taxonomic scope" value="Bacteria"/>
</dbReference>
<dbReference type="InterPro" id="IPR000700">
    <property type="entry name" value="PAS-assoc_C"/>
</dbReference>
<dbReference type="GO" id="GO:0000155">
    <property type="term" value="F:phosphorelay sensor kinase activity"/>
    <property type="evidence" value="ECO:0007669"/>
    <property type="project" value="InterPro"/>
</dbReference>
<name>Q8DKI3_THEVB</name>
<dbReference type="PROSITE" id="PS50113">
    <property type="entry name" value="PAC"/>
    <property type="match status" value="1"/>
</dbReference>
<dbReference type="eggNOG" id="COG0784">
    <property type="taxonomic scope" value="Bacteria"/>
</dbReference>
<dbReference type="EC" id="2.7.13.3" evidence="4"/>
<accession>Q8DKI3</accession>
<evidence type="ECO:0000313" key="22">
    <source>
        <dbReference type="EMBL" id="BAC08428.1"/>
    </source>
</evidence>
<dbReference type="STRING" id="197221.gene:10747468"/>
<dbReference type="InterPro" id="IPR029151">
    <property type="entry name" value="Sensor-like_sf"/>
</dbReference>
<comment type="subcellular location">
    <subcellularLocation>
        <location evidence="2">Cell membrane</location>
        <topology evidence="2">Multi-pass membrane protein</topology>
    </subcellularLocation>
</comment>